<evidence type="ECO:0000259" key="12">
    <source>
        <dbReference type="PROSITE" id="PS50968"/>
    </source>
</evidence>
<gene>
    <name evidence="13" type="ORF">PLANPX_4512</name>
</gene>
<evidence type="ECO:0000256" key="1">
    <source>
        <dbReference type="ARBA" id="ARBA00001938"/>
    </source>
</evidence>
<dbReference type="Proteomes" id="UP000326837">
    <property type="component" value="Chromosome"/>
</dbReference>
<dbReference type="InterPro" id="IPR050537">
    <property type="entry name" value="2-oxoacid_dehydrogenase"/>
</dbReference>
<dbReference type="Gene3D" id="3.30.559.10">
    <property type="entry name" value="Chloramphenicol acetyltransferase-like domain"/>
    <property type="match status" value="1"/>
</dbReference>
<evidence type="ECO:0000256" key="8">
    <source>
        <dbReference type="ARBA" id="ARBA00023315"/>
    </source>
</evidence>
<dbReference type="GO" id="GO:0005829">
    <property type="term" value="C:cytosol"/>
    <property type="evidence" value="ECO:0007669"/>
    <property type="project" value="TreeGrafter"/>
</dbReference>
<comment type="similarity">
    <text evidence="4">Belongs to the 2-oxoacid dehydrogenase family.</text>
</comment>
<evidence type="ECO:0000256" key="11">
    <source>
        <dbReference type="SAM" id="MobiDB-lite"/>
    </source>
</evidence>
<comment type="function">
    <text evidence="2">E2 component of the 2-oxoglutarate dehydrogenase (OGDH) complex which catalyzes the second step in the conversion of 2-oxoglutarate to succinyl-CoA and CO(2).</text>
</comment>
<evidence type="ECO:0000256" key="3">
    <source>
        <dbReference type="ARBA" id="ARBA00005145"/>
    </source>
</evidence>
<dbReference type="EMBL" id="AP021861">
    <property type="protein sequence ID" value="BBO34900.1"/>
    <property type="molecule type" value="Genomic_DNA"/>
</dbReference>
<keyword evidence="7" id="KW-0450">Lipoyl</keyword>
<dbReference type="GO" id="GO:0004149">
    <property type="term" value="F:dihydrolipoyllysine-residue succinyltransferase activity"/>
    <property type="evidence" value="ECO:0007669"/>
    <property type="project" value="UniProtKB-UniRule"/>
</dbReference>
<evidence type="ECO:0000256" key="2">
    <source>
        <dbReference type="ARBA" id="ARBA00004052"/>
    </source>
</evidence>
<sequence length="396" mass="42156">MPIELKVPVIGESVSEIFIGQWYKGEGSTVAVDENLVELESEKATLDVPSPSAGVITKILKQAGDTAEVGEVIAYLDAVEAAPEKKAPEKAPETPAPAPAPVAEAPKPAPAPEPPKPAPTPAPALAAKAEPAKAPAPAPIATQPVNHTAKPANYSQSLQVGAGNRTEEVVSMSPVRRRIAARLLDATQNAALLTTFNEVDMTAVKELRGGLGEAFEKRHGVRLGFMSFFVKAAVDALKQCPEINAIIEGDKVVYRRYFDVGVAIGSERGLFVPVLRNAEEMTFATIEKSINDLAKRAQTGSLRVEELQGGTFTITNGGVYGSLLSTPIVNPPQSGVLGMHSIVNRPVAIDGQVVIRPMMYLALTYDHRIVDGREAVTFLRSIKEAIENPARILLEV</sequence>
<dbReference type="InterPro" id="IPR011053">
    <property type="entry name" value="Single_hybrid_motif"/>
</dbReference>
<dbReference type="PANTHER" id="PTHR43416">
    <property type="entry name" value="DIHYDROLIPOYLLYSINE-RESIDUE SUCCINYLTRANSFERASE COMPONENT OF 2-OXOGLUTARATE DEHYDROGENASE COMPLEX, MITOCHONDRIAL-RELATED"/>
    <property type="match status" value="1"/>
</dbReference>
<dbReference type="GO" id="GO:0045252">
    <property type="term" value="C:oxoglutarate dehydrogenase complex"/>
    <property type="evidence" value="ECO:0007669"/>
    <property type="project" value="UniProtKB-UniRule"/>
</dbReference>
<evidence type="ECO:0000313" key="14">
    <source>
        <dbReference type="Proteomes" id="UP000326837"/>
    </source>
</evidence>
<dbReference type="GO" id="GO:0033512">
    <property type="term" value="P:L-lysine catabolic process to acetyl-CoA via saccharopine"/>
    <property type="evidence" value="ECO:0007669"/>
    <property type="project" value="UniProtKB-UniPathway"/>
</dbReference>
<dbReference type="NCBIfam" id="NF004309">
    <property type="entry name" value="PRK05704.1"/>
    <property type="match status" value="1"/>
</dbReference>
<evidence type="ECO:0000256" key="6">
    <source>
        <dbReference type="ARBA" id="ARBA00022679"/>
    </source>
</evidence>
<evidence type="ECO:0000256" key="9">
    <source>
        <dbReference type="ARBA" id="ARBA00052761"/>
    </source>
</evidence>
<feature type="domain" description="Lipoyl-binding" evidence="12">
    <location>
        <begin position="2"/>
        <end position="77"/>
    </location>
</feature>
<dbReference type="RefSeq" id="WP_152100386.1">
    <property type="nucleotide sequence ID" value="NZ_AP021861.1"/>
</dbReference>
<dbReference type="UniPathway" id="UPA00868">
    <property type="reaction ID" value="UER00840"/>
</dbReference>
<keyword evidence="8 13" id="KW-0012">Acyltransferase</keyword>
<dbReference type="Gene3D" id="2.40.50.100">
    <property type="match status" value="1"/>
</dbReference>
<comment type="cofactor">
    <cofactor evidence="1">
        <name>(R)-lipoate</name>
        <dbReference type="ChEBI" id="CHEBI:83088"/>
    </cofactor>
</comment>
<reference evidence="14" key="1">
    <citation type="submission" date="2019-10" db="EMBL/GenBank/DDBJ databases">
        <title>Lacipirellula parvula gen. nov., sp. nov., representing a lineage of planctomycetes widespread in freshwater anoxic habitats, and description of the family Lacipirellulaceae.</title>
        <authorList>
            <person name="Dedysh S.N."/>
            <person name="Kulichevskaya I.S."/>
            <person name="Beletsky A.V."/>
            <person name="Rakitin A.L."/>
            <person name="Mardanov A.V."/>
            <person name="Ivanova A.A."/>
            <person name="Saltykova V.X."/>
            <person name="Rijpstra W.I.C."/>
            <person name="Sinninghe Damste J.S."/>
            <person name="Ravin N.V."/>
        </authorList>
    </citation>
    <scope>NUCLEOTIDE SEQUENCE [LARGE SCALE GENOMIC DNA]</scope>
    <source>
        <strain evidence="14">PX69</strain>
    </source>
</reference>
<organism evidence="13 14">
    <name type="scientific">Lacipirellula parvula</name>
    <dbReference type="NCBI Taxonomy" id="2650471"/>
    <lineage>
        <taxon>Bacteria</taxon>
        <taxon>Pseudomonadati</taxon>
        <taxon>Planctomycetota</taxon>
        <taxon>Planctomycetia</taxon>
        <taxon>Pirellulales</taxon>
        <taxon>Lacipirellulaceae</taxon>
        <taxon>Lacipirellula</taxon>
    </lineage>
</organism>
<dbReference type="CDD" id="cd06849">
    <property type="entry name" value="lipoyl_domain"/>
    <property type="match status" value="1"/>
</dbReference>
<dbReference type="KEGG" id="lpav:PLANPX_4512"/>
<dbReference type="SUPFAM" id="SSF52777">
    <property type="entry name" value="CoA-dependent acyltransferases"/>
    <property type="match status" value="1"/>
</dbReference>
<keyword evidence="6 13" id="KW-0808">Transferase</keyword>
<dbReference type="Pfam" id="PF00364">
    <property type="entry name" value="Biotin_lipoyl"/>
    <property type="match status" value="1"/>
</dbReference>
<proteinExistence type="inferred from homology"/>
<keyword evidence="14" id="KW-1185">Reference proteome</keyword>
<dbReference type="InterPro" id="IPR006255">
    <property type="entry name" value="SucB"/>
</dbReference>
<feature type="region of interest" description="Disordered" evidence="11">
    <location>
        <begin position="84"/>
        <end position="146"/>
    </location>
</feature>
<dbReference type="AlphaFoldDB" id="A0A5K7XDQ5"/>
<dbReference type="GO" id="GO:0006099">
    <property type="term" value="P:tricarboxylic acid cycle"/>
    <property type="evidence" value="ECO:0007669"/>
    <property type="project" value="UniProtKB-UniRule"/>
</dbReference>
<evidence type="ECO:0000256" key="10">
    <source>
        <dbReference type="NCBIfam" id="TIGR01347"/>
    </source>
</evidence>
<dbReference type="PROSITE" id="PS50968">
    <property type="entry name" value="BIOTINYL_LIPOYL"/>
    <property type="match status" value="1"/>
</dbReference>
<keyword evidence="5" id="KW-0816">Tricarboxylic acid cycle</keyword>
<dbReference type="InterPro" id="IPR003016">
    <property type="entry name" value="2-oxoA_DH_lipoyl-BS"/>
</dbReference>
<name>A0A5K7XDQ5_9BACT</name>
<accession>A0A5K7XDQ5</accession>
<dbReference type="Pfam" id="PF00198">
    <property type="entry name" value="2-oxoacid_dh"/>
    <property type="match status" value="1"/>
</dbReference>
<evidence type="ECO:0000313" key="13">
    <source>
        <dbReference type="EMBL" id="BBO34900.1"/>
    </source>
</evidence>
<evidence type="ECO:0000256" key="7">
    <source>
        <dbReference type="ARBA" id="ARBA00022823"/>
    </source>
</evidence>
<evidence type="ECO:0000256" key="4">
    <source>
        <dbReference type="ARBA" id="ARBA00007317"/>
    </source>
</evidence>
<dbReference type="PANTHER" id="PTHR43416:SF5">
    <property type="entry name" value="DIHYDROLIPOYLLYSINE-RESIDUE SUCCINYLTRANSFERASE COMPONENT OF 2-OXOGLUTARATE DEHYDROGENASE COMPLEX, MITOCHONDRIAL"/>
    <property type="match status" value="1"/>
</dbReference>
<dbReference type="SUPFAM" id="SSF51230">
    <property type="entry name" value="Single hybrid motif"/>
    <property type="match status" value="1"/>
</dbReference>
<dbReference type="PROSITE" id="PS00189">
    <property type="entry name" value="LIPOYL"/>
    <property type="match status" value="1"/>
</dbReference>
<comment type="pathway">
    <text evidence="3">Amino-acid degradation; L-lysine degradation via saccharopine pathway; glutaryl-CoA from L-lysine: step 6/6.</text>
</comment>
<dbReference type="InterPro" id="IPR000089">
    <property type="entry name" value="Biotin_lipoyl"/>
</dbReference>
<feature type="compositionally biased region" description="Pro residues" evidence="11">
    <location>
        <begin position="107"/>
        <end position="122"/>
    </location>
</feature>
<dbReference type="InterPro" id="IPR001078">
    <property type="entry name" value="2-oxoacid_DH_actylTfrase"/>
</dbReference>
<comment type="catalytic activity">
    <reaction evidence="9">
        <text>N(6)-[(R)-dihydrolipoyl]-L-lysyl-[protein] + succinyl-CoA = N(6)-[(R)-S(8)-succinyldihydrolipoyl]-L-lysyl-[protein] + CoA</text>
        <dbReference type="Rhea" id="RHEA:15213"/>
        <dbReference type="Rhea" id="RHEA-COMP:10475"/>
        <dbReference type="Rhea" id="RHEA-COMP:20092"/>
        <dbReference type="ChEBI" id="CHEBI:57287"/>
        <dbReference type="ChEBI" id="CHEBI:57292"/>
        <dbReference type="ChEBI" id="CHEBI:83100"/>
        <dbReference type="ChEBI" id="CHEBI:83120"/>
        <dbReference type="EC" id="2.3.1.61"/>
    </reaction>
</comment>
<feature type="compositionally biased region" description="Low complexity" evidence="11">
    <location>
        <begin position="123"/>
        <end position="135"/>
    </location>
</feature>
<dbReference type="InterPro" id="IPR023213">
    <property type="entry name" value="CAT-like_dom_sf"/>
</dbReference>
<dbReference type="NCBIfam" id="TIGR01347">
    <property type="entry name" value="sucB"/>
    <property type="match status" value="1"/>
</dbReference>
<evidence type="ECO:0000256" key="5">
    <source>
        <dbReference type="ARBA" id="ARBA00022532"/>
    </source>
</evidence>
<dbReference type="EC" id="2.3.1.61" evidence="10"/>
<protein>
    <recommendedName>
        <fullName evidence="10">Dihydrolipoyllysine-residue succinyltransferase</fullName>
        <ecNumber evidence="10">2.3.1.61</ecNumber>
    </recommendedName>
</protein>